<evidence type="ECO:0000256" key="3">
    <source>
        <dbReference type="ARBA" id="ARBA00022448"/>
    </source>
</evidence>
<dbReference type="CDD" id="cd06261">
    <property type="entry name" value="TM_PBP2"/>
    <property type="match status" value="1"/>
</dbReference>
<keyword evidence="11" id="KW-1185">Reference proteome</keyword>
<sequence length="278" mass="31574">MKGKWFAALLTLPFLFFFFAFQIVPLSWIVLNSFQTEEGVWGIANFIEILNSSFYLQAIRYSIEISFWSSLFGLIIALFATHSLSVLRPSRIGNFILSFNSMTSNFSGIPLAFAFIILLGANGTLNLLLRHYQFEAIDIYSKSGIIIIYTYFQIPLAIMLLYPAFEAIKKEWQEASALLGANIISYWWRIMLPVLMPALLGTFVILFANAIGAYATIYALTSGNFNIIPIRIGTLVSGDIFLNPYLASALSIFLVCLMFFITLIHRLLNKRYHYQNKT</sequence>
<evidence type="ECO:0000313" key="10">
    <source>
        <dbReference type="EMBL" id="TCP16635.1"/>
    </source>
</evidence>
<dbReference type="AlphaFoldDB" id="A0A4R2N754"/>
<dbReference type="GO" id="GO:0005886">
    <property type="term" value="C:plasma membrane"/>
    <property type="evidence" value="ECO:0007669"/>
    <property type="project" value="UniProtKB-SubCell"/>
</dbReference>
<feature type="transmembrane region" description="Helical" evidence="8">
    <location>
        <begin position="186"/>
        <end position="215"/>
    </location>
</feature>
<name>A0A4R2N754_9PAST</name>
<dbReference type="GO" id="GO:0055085">
    <property type="term" value="P:transmembrane transport"/>
    <property type="evidence" value="ECO:0007669"/>
    <property type="project" value="InterPro"/>
</dbReference>
<feature type="transmembrane region" description="Helical" evidence="8">
    <location>
        <begin position="108"/>
        <end position="125"/>
    </location>
</feature>
<comment type="similarity">
    <text evidence="2">Belongs to the binding-protein-dependent transport system permease family. CysTW subfamily.</text>
</comment>
<dbReference type="EMBL" id="SLXJ01000010">
    <property type="protein sequence ID" value="TCP16635.1"/>
    <property type="molecule type" value="Genomic_DNA"/>
</dbReference>
<evidence type="ECO:0000256" key="5">
    <source>
        <dbReference type="ARBA" id="ARBA00022692"/>
    </source>
</evidence>
<dbReference type="SUPFAM" id="SSF161098">
    <property type="entry name" value="MetI-like"/>
    <property type="match status" value="1"/>
</dbReference>
<dbReference type="OrthoDB" id="8404154at2"/>
<accession>A0A4R2N754</accession>
<keyword evidence="4" id="KW-1003">Cell membrane</keyword>
<feature type="domain" description="ABC transmembrane type-1" evidence="9">
    <location>
        <begin position="59"/>
        <end position="265"/>
    </location>
</feature>
<evidence type="ECO:0000256" key="2">
    <source>
        <dbReference type="ARBA" id="ARBA00007069"/>
    </source>
</evidence>
<dbReference type="PANTHER" id="PTHR42929">
    <property type="entry name" value="INNER MEMBRANE ABC TRANSPORTER PERMEASE PROTEIN YDCU-RELATED-RELATED"/>
    <property type="match status" value="1"/>
</dbReference>
<reference evidence="10 11" key="1">
    <citation type="submission" date="2019-03" db="EMBL/GenBank/DDBJ databases">
        <title>Genomic Encyclopedia of Type Strains, Phase IV (KMG-IV): sequencing the most valuable type-strain genomes for metagenomic binning, comparative biology and taxonomic classification.</title>
        <authorList>
            <person name="Goeker M."/>
        </authorList>
    </citation>
    <scope>NUCLEOTIDE SEQUENCE [LARGE SCALE GENOMIC DNA]</scope>
    <source>
        <strain evidence="10 11">DSM 16380</strain>
    </source>
</reference>
<dbReference type="RefSeq" id="WP_132501634.1">
    <property type="nucleotide sequence ID" value="NZ_LVXA01000001.1"/>
</dbReference>
<feature type="transmembrane region" description="Helical" evidence="8">
    <location>
        <begin position="65"/>
        <end position="87"/>
    </location>
</feature>
<dbReference type="InterPro" id="IPR035906">
    <property type="entry name" value="MetI-like_sf"/>
</dbReference>
<comment type="caution">
    <text evidence="10">The sequence shown here is derived from an EMBL/GenBank/DDBJ whole genome shotgun (WGS) entry which is preliminary data.</text>
</comment>
<keyword evidence="5 8" id="KW-0812">Transmembrane</keyword>
<keyword evidence="7 8" id="KW-0472">Membrane</keyword>
<dbReference type="PANTHER" id="PTHR42929:SF1">
    <property type="entry name" value="INNER MEMBRANE ABC TRANSPORTER PERMEASE PROTEIN YDCU-RELATED"/>
    <property type="match status" value="1"/>
</dbReference>
<dbReference type="Proteomes" id="UP000295537">
    <property type="component" value="Unassembled WGS sequence"/>
</dbReference>
<proteinExistence type="inferred from homology"/>
<evidence type="ECO:0000256" key="6">
    <source>
        <dbReference type="ARBA" id="ARBA00022989"/>
    </source>
</evidence>
<evidence type="ECO:0000256" key="4">
    <source>
        <dbReference type="ARBA" id="ARBA00022475"/>
    </source>
</evidence>
<dbReference type="InterPro" id="IPR000515">
    <property type="entry name" value="MetI-like"/>
</dbReference>
<evidence type="ECO:0000256" key="7">
    <source>
        <dbReference type="ARBA" id="ARBA00023136"/>
    </source>
</evidence>
<dbReference type="PROSITE" id="PS50928">
    <property type="entry name" value="ABC_TM1"/>
    <property type="match status" value="1"/>
</dbReference>
<evidence type="ECO:0000256" key="1">
    <source>
        <dbReference type="ARBA" id="ARBA00004651"/>
    </source>
</evidence>
<organism evidence="10 11">
    <name type="scientific">Nicoletella semolina</name>
    <dbReference type="NCBI Taxonomy" id="271160"/>
    <lineage>
        <taxon>Bacteria</taxon>
        <taxon>Pseudomonadati</taxon>
        <taxon>Pseudomonadota</taxon>
        <taxon>Gammaproteobacteria</taxon>
        <taxon>Pasteurellales</taxon>
        <taxon>Pasteurellaceae</taxon>
        <taxon>Nicoletella</taxon>
    </lineage>
</organism>
<dbReference type="Gene3D" id="1.10.3720.10">
    <property type="entry name" value="MetI-like"/>
    <property type="match status" value="1"/>
</dbReference>
<comment type="subcellular location">
    <subcellularLocation>
        <location evidence="1 8">Cell membrane</location>
        <topology evidence="1 8">Multi-pass membrane protein</topology>
    </subcellularLocation>
</comment>
<feature type="transmembrane region" description="Helical" evidence="8">
    <location>
        <begin position="245"/>
        <end position="268"/>
    </location>
</feature>
<keyword evidence="6 8" id="KW-1133">Transmembrane helix</keyword>
<protein>
    <submittedName>
        <fullName evidence="10">Putative spermidine/putrescine transport system permease protein</fullName>
    </submittedName>
</protein>
<gene>
    <name evidence="10" type="ORF">EV693_11015</name>
</gene>
<evidence type="ECO:0000259" key="9">
    <source>
        <dbReference type="PROSITE" id="PS50928"/>
    </source>
</evidence>
<evidence type="ECO:0000313" key="11">
    <source>
        <dbReference type="Proteomes" id="UP000295537"/>
    </source>
</evidence>
<evidence type="ECO:0000256" key="8">
    <source>
        <dbReference type="RuleBase" id="RU363032"/>
    </source>
</evidence>
<dbReference type="Pfam" id="PF00528">
    <property type="entry name" value="BPD_transp_1"/>
    <property type="match status" value="1"/>
</dbReference>
<feature type="transmembrane region" description="Helical" evidence="8">
    <location>
        <begin position="7"/>
        <end position="31"/>
    </location>
</feature>
<feature type="transmembrane region" description="Helical" evidence="8">
    <location>
        <begin position="145"/>
        <end position="165"/>
    </location>
</feature>
<keyword evidence="3 8" id="KW-0813">Transport</keyword>